<dbReference type="EMBL" id="BQFK01000004">
    <property type="protein sequence ID" value="GJJ43398.1"/>
    <property type="molecule type" value="Genomic_DNA"/>
</dbReference>
<name>A0ABD0BH54_CORUL</name>
<dbReference type="Proteomes" id="UP001205910">
    <property type="component" value="Unassembled WGS sequence"/>
</dbReference>
<gene>
    <name evidence="2" type="ORF">CULCOIPH005_15870</name>
</gene>
<accession>A0ABD0BH54</accession>
<comment type="caution">
    <text evidence="2">The sequence shown here is derived from an EMBL/GenBank/DDBJ whole genome shotgun (WGS) entry which is preliminary data.</text>
</comment>
<evidence type="ECO:0000313" key="2">
    <source>
        <dbReference type="EMBL" id="GJJ43398.1"/>
    </source>
</evidence>
<keyword evidence="1" id="KW-0472">Membrane</keyword>
<keyword evidence="1" id="KW-1133">Transmembrane helix</keyword>
<evidence type="ECO:0000256" key="1">
    <source>
        <dbReference type="SAM" id="Phobius"/>
    </source>
</evidence>
<reference evidence="2 3" key="1">
    <citation type="submission" date="2021-11" db="EMBL/GenBank/DDBJ databases">
        <title>Whole genome sequences of diphtheriae toxin producing Corynebacterium ulcerans isolates from cats in Osaka, Japan.</title>
        <authorList>
            <person name="Umeda K."/>
            <person name="Hirai Y."/>
        </authorList>
    </citation>
    <scope>NUCLEOTIDE SEQUENCE [LARGE SCALE GENOMIC DNA]</scope>
    <source>
        <strain evidence="2 3">12109B-1</strain>
    </source>
</reference>
<organism evidence="2 3">
    <name type="scientific">Corynebacterium ulcerans</name>
    <dbReference type="NCBI Taxonomy" id="65058"/>
    <lineage>
        <taxon>Bacteria</taxon>
        <taxon>Bacillati</taxon>
        <taxon>Actinomycetota</taxon>
        <taxon>Actinomycetes</taxon>
        <taxon>Mycobacteriales</taxon>
        <taxon>Corynebacteriaceae</taxon>
        <taxon>Corynebacterium</taxon>
    </lineage>
</organism>
<feature type="transmembrane region" description="Helical" evidence="1">
    <location>
        <begin position="19"/>
        <end position="39"/>
    </location>
</feature>
<sequence length="204" mass="22327">MAQICCVIRGWVLVKIRDLYQSIVIIVLFVAMWIVPIAVEKIVSPEFSIPLQGNKVTLVAGKSKVEVTVPSGFSKNVSPKDSHVTLEKGDIRLSFHLASGVENQERSIERGLVILNRQQGSTKWRGEEIRVADAVNDMEGQHDLVGKGCEIEQTPLKKCAVVGAGKFILTIISTDEQFDPVDLVRTARGTISKGGKFDLGDGEQ</sequence>
<proteinExistence type="predicted"/>
<keyword evidence="1" id="KW-0812">Transmembrane</keyword>
<evidence type="ECO:0000313" key="3">
    <source>
        <dbReference type="Proteomes" id="UP001205910"/>
    </source>
</evidence>
<protein>
    <submittedName>
        <fullName evidence="2">Uncharacterized protein</fullName>
    </submittedName>
</protein>
<dbReference type="AlphaFoldDB" id="A0ABD0BH54"/>